<name>A0A1V9AA11_SACPI</name>
<dbReference type="GO" id="GO:0016787">
    <property type="term" value="F:hydrolase activity"/>
    <property type="evidence" value="ECO:0007669"/>
    <property type="project" value="UniProtKB-KW"/>
</dbReference>
<evidence type="ECO:0000256" key="4">
    <source>
        <dbReference type="SAM" id="SignalP"/>
    </source>
</evidence>
<protein>
    <submittedName>
        <fullName evidence="6">Peptidase</fullName>
    </submittedName>
</protein>
<dbReference type="InterPro" id="IPR013595">
    <property type="entry name" value="Pept_S33_TAP-like_C"/>
</dbReference>
<organism evidence="6 7">
    <name type="scientific">Saccharomonospora piscinae</name>
    <dbReference type="NCBI Taxonomy" id="687388"/>
    <lineage>
        <taxon>Bacteria</taxon>
        <taxon>Bacillati</taxon>
        <taxon>Actinomycetota</taxon>
        <taxon>Actinomycetes</taxon>
        <taxon>Pseudonocardiales</taxon>
        <taxon>Pseudonocardiaceae</taxon>
        <taxon>Saccharomonospora</taxon>
    </lineage>
</organism>
<keyword evidence="2" id="KW-0378">Hydrolase</keyword>
<dbReference type="SUPFAM" id="SSF53474">
    <property type="entry name" value="alpha/beta-Hydrolases"/>
    <property type="match status" value="1"/>
</dbReference>
<feature type="region of interest" description="Disordered" evidence="3">
    <location>
        <begin position="33"/>
        <end position="70"/>
    </location>
</feature>
<accession>A0A1V9AA11</accession>
<sequence>MRARSVPRRGRARRQIVLVAALTGLLAASCTAGPSTRPAVVQNDGGPPAPSTTESPREVPLPELAEPRGSSIGWEACAPDLLTGLDRGPDAPAVSCARLTMSLDAPGLPGLGLTRLALSKVGDGPIPLVVLNDVGGVPGTRHAVKLARTLPAELRERFSLIGVDRRGTGASDAVRCVPAEEREVLLGHDPTTTVEPILDAARTAGQQCAINLEDVQTAYDSWRTAGDLEELRAQLGVARLNILARGDGSTPAAYYASRFPQQAGRIVLDGVPDPSSDVPGVLADVAEGAEATLDAFAEDCARRDCPLGDDARAAVTALADEAGATPLRVDEHRMGSALVRRAVVAGLAEPDRWPELAEAIAAARDGDGESLFAFVQPWLTDSGAWPARTDGALATRCNDTATRLPGDQLREVSRELGSEHPVFGAVVAQHLAWCGPWPSRQESVPELGSSGAPPILVLSTATDPLTPEPGTVRAVEQIPSAVRVAWQGVGHGALGSACVAEEVSDFLVEGTVPRDGTLCPA</sequence>
<dbReference type="PANTHER" id="PTHR43248:SF25">
    <property type="entry name" value="AB HYDROLASE-1 DOMAIN-CONTAINING PROTEIN-RELATED"/>
    <property type="match status" value="1"/>
</dbReference>
<keyword evidence="7" id="KW-1185">Reference proteome</keyword>
<comment type="caution">
    <text evidence="6">The sequence shown here is derived from an EMBL/GenBank/DDBJ whole genome shotgun (WGS) entry which is preliminary data.</text>
</comment>
<feature type="signal peptide" evidence="4">
    <location>
        <begin position="1"/>
        <end position="32"/>
    </location>
</feature>
<dbReference type="AlphaFoldDB" id="A0A1V9AA11"/>
<proteinExistence type="inferred from homology"/>
<evidence type="ECO:0000259" key="5">
    <source>
        <dbReference type="Pfam" id="PF08386"/>
    </source>
</evidence>
<gene>
    <name evidence="6" type="ORF">B1813_05505</name>
</gene>
<evidence type="ECO:0000313" key="6">
    <source>
        <dbReference type="EMBL" id="OQO93967.1"/>
    </source>
</evidence>
<evidence type="ECO:0000313" key="7">
    <source>
        <dbReference type="Proteomes" id="UP000192591"/>
    </source>
</evidence>
<dbReference type="STRING" id="1962155.B1813_05505"/>
<keyword evidence="4" id="KW-0732">Signal</keyword>
<dbReference type="Proteomes" id="UP000192591">
    <property type="component" value="Unassembled WGS sequence"/>
</dbReference>
<dbReference type="InterPro" id="IPR051601">
    <property type="entry name" value="Serine_prot/Carboxylest_S33"/>
</dbReference>
<dbReference type="InterPro" id="IPR029058">
    <property type="entry name" value="AB_hydrolase_fold"/>
</dbReference>
<feature type="chain" id="PRO_5038741589" evidence="4">
    <location>
        <begin position="33"/>
        <end position="521"/>
    </location>
</feature>
<evidence type="ECO:0000256" key="1">
    <source>
        <dbReference type="ARBA" id="ARBA00010088"/>
    </source>
</evidence>
<dbReference type="Pfam" id="PF08386">
    <property type="entry name" value="Abhydrolase_4"/>
    <property type="match status" value="1"/>
</dbReference>
<dbReference type="EMBL" id="MWIH01000003">
    <property type="protein sequence ID" value="OQO93967.1"/>
    <property type="molecule type" value="Genomic_DNA"/>
</dbReference>
<evidence type="ECO:0000256" key="2">
    <source>
        <dbReference type="ARBA" id="ARBA00022801"/>
    </source>
</evidence>
<dbReference type="Gene3D" id="3.40.50.1820">
    <property type="entry name" value="alpha/beta hydrolase"/>
    <property type="match status" value="2"/>
</dbReference>
<feature type="domain" description="Peptidase S33 tripeptidyl aminopeptidase-like C-terminal" evidence="5">
    <location>
        <begin position="421"/>
        <end position="519"/>
    </location>
</feature>
<reference evidence="6 7" key="1">
    <citation type="submission" date="2017-02" db="EMBL/GenBank/DDBJ databases">
        <title>Draft genome of Saccharomonospora sp. 154.</title>
        <authorList>
            <person name="Alonso-Carmona G.S."/>
            <person name="De La Haba R."/>
            <person name="Vera-Gargallo B."/>
            <person name="Sandoval-Trujillo A.H."/>
            <person name="Ramirez-Duran N."/>
            <person name="Ventosa A."/>
        </authorList>
    </citation>
    <scope>NUCLEOTIDE SEQUENCE [LARGE SCALE GENOMIC DNA]</scope>
    <source>
        <strain evidence="6 7">LRS4.154</strain>
    </source>
</reference>
<dbReference type="PROSITE" id="PS51257">
    <property type="entry name" value="PROKAR_LIPOPROTEIN"/>
    <property type="match status" value="1"/>
</dbReference>
<comment type="similarity">
    <text evidence="1">Belongs to the peptidase S33 family.</text>
</comment>
<dbReference type="PANTHER" id="PTHR43248">
    <property type="entry name" value="2-SUCCINYL-6-HYDROXY-2,4-CYCLOHEXADIENE-1-CARBOXYLATE SYNTHASE"/>
    <property type="match status" value="1"/>
</dbReference>
<evidence type="ECO:0000256" key="3">
    <source>
        <dbReference type="SAM" id="MobiDB-lite"/>
    </source>
</evidence>